<dbReference type="RefSeq" id="WP_179752489.1">
    <property type="nucleotide sequence ID" value="NZ_JACCBU010000001.1"/>
</dbReference>
<organism evidence="6 7">
    <name type="scientific">Microlunatus parietis</name>
    <dbReference type="NCBI Taxonomy" id="682979"/>
    <lineage>
        <taxon>Bacteria</taxon>
        <taxon>Bacillati</taxon>
        <taxon>Actinomycetota</taxon>
        <taxon>Actinomycetes</taxon>
        <taxon>Propionibacteriales</taxon>
        <taxon>Propionibacteriaceae</taxon>
        <taxon>Microlunatus</taxon>
    </lineage>
</organism>
<reference evidence="6 7" key="1">
    <citation type="submission" date="2020-07" db="EMBL/GenBank/DDBJ databases">
        <title>Sequencing the genomes of 1000 actinobacteria strains.</title>
        <authorList>
            <person name="Klenk H.-P."/>
        </authorList>
    </citation>
    <scope>NUCLEOTIDE SEQUENCE [LARGE SCALE GENOMIC DNA]</scope>
    <source>
        <strain evidence="6 7">DSM 22083</strain>
    </source>
</reference>
<keyword evidence="3" id="KW-0804">Transcription</keyword>
<dbReference type="Gene3D" id="1.10.357.10">
    <property type="entry name" value="Tetracycline Repressor, domain 2"/>
    <property type="match status" value="1"/>
</dbReference>
<dbReference type="InterPro" id="IPR001647">
    <property type="entry name" value="HTH_TetR"/>
</dbReference>
<dbReference type="GO" id="GO:0000976">
    <property type="term" value="F:transcription cis-regulatory region binding"/>
    <property type="evidence" value="ECO:0007669"/>
    <property type="project" value="TreeGrafter"/>
</dbReference>
<dbReference type="AlphaFoldDB" id="A0A7Y9I8J1"/>
<feature type="domain" description="HTH tetR-type" evidence="5">
    <location>
        <begin position="16"/>
        <end position="76"/>
    </location>
</feature>
<evidence type="ECO:0000256" key="4">
    <source>
        <dbReference type="PROSITE-ProRule" id="PRU00335"/>
    </source>
</evidence>
<evidence type="ECO:0000313" key="7">
    <source>
        <dbReference type="Proteomes" id="UP000569914"/>
    </source>
</evidence>
<feature type="DNA-binding region" description="H-T-H motif" evidence="4">
    <location>
        <begin position="39"/>
        <end position="58"/>
    </location>
</feature>
<name>A0A7Y9I8J1_9ACTN</name>
<dbReference type="PRINTS" id="PR00455">
    <property type="entry name" value="HTHTETR"/>
</dbReference>
<keyword evidence="7" id="KW-1185">Reference proteome</keyword>
<keyword evidence="1" id="KW-0805">Transcription regulation</keyword>
<sequence length="214" mass="23171">MSKDAPALDRRQRRRQQTIDEILDVAVELMAAEGVAGLSLSEVARRMGIRPPSLYKYFPSKLAVYDALFERASNGALAAFRTAAAAEPAGLRALAAGLEASTRLALEHPVLAQLITWRPVPGFEPSERAYAPSREFLAAIRDQVRAAIRNGDLGRGAATDDGLALLSVLVSGVISQQLANEPSAAFEKGRFTRLLGRVLALFTEAYRPRTKEPT</sequence>
<dbReference type="InterPro" id="IPR036271">
    <property type="entry name" value="Tet_transcr_reg_TetR-rel_C_sf"/>
</dbReference>
<dbReference type="Pfam" id="PF00440">
    <property type="entry name" value="TetR_N"/>
    <property type="match status" value="1"/>
</dbReference>
<dbReference type="PANTHER" id="PTHR30055:SF234">
    <property type="entry name" value="HTH-TYPE TRANSCRIPTIONAL REGULATOR BETI"/>
    <property type="match status" value="1"/>
</dbReference>
<dbReference type="SUPFAM" id="SSF48498">
    <property type="entry name" value="Tetracyclin repressor-like, C-terminal domain"/>
    <property type="match status" value="1"/>
</dbReference>
<dbReference type="InterPro" id="IPR050109">
    <property type="entry name" value="HTH-type_TetR-like_transc_reg"/>
</dbReference>
<dbReference type="EMBL" id="JACCBU010000001">
    <property type="protein sequence ID" value="NYE71978.1"/>
    <property type="molecule type" value="Genomic_DNA"/>
</dbReference>
<dbReference type="GO" id="GO:0003700">
    <property type="term" value="F:DNA-binding transcription factor activity"/>
    <property type="evidence" value="ECO:0007669"/>
    <property type="project" value="TreeGrafter"/>
</dbReference>
<keyword evidence="2 4" id="KW-0238">DNA-binding</keyword>
<evidence type="ECO:0000256" key="2">
    <source>
        <dbReference type="ARBA" id="ARBA00023125"/>
    </source>
</evidence>
<accession>A0A7Y9I8J1</accession>
<dbReference type="SUPFAM" id="SSF46689">
    <property type="entry name" value="Homeodomain-like"/>
    <property type="match status" value="1"/>
</dbReference>
<evidence type="ECO:0000313" key="6">
    <source>
        <dbReference type="EMBL" id="NYE71978.1"/>
    </source>
</evidence>
<evidence type="ECO:0000259" key="5">
    <source>
        <dbReference type="PROSITE" id="PS50977"/>
    </source>
</evidence>
<protein>
    <submittedName>
        <fullName evidence="6">AcrR family transcriptional regulator</fullName>
    </submittedName>
</protein>
<gene>
    <name evidence="6" type="ORF">BKA15_003307</name>
</gene>
<comment type="caution">
    <text evidence="6">The sequence shown here is derived from an EMBL/GenBank/DDBJ whole genome shotgun (WGS) entry which is preliminary data.</text>
</comment>
<dbReference type="Proteomes" id="UP000569914">
    <property type="component" value="Unassembled WGS sequence"/>
</dbReference>
<dbReference type="PROSITE" id="PS50977">
    <property type="entry name" value="HTH_TETR_2"/>
    <property type="match status" value="1"/>
</dbReference>
<evidence type="ECO:0000256" key="1">
    <source>
        <dbReference type="ARBA" id="ARBA00023015"/>
    </source>
</evidence>
<dbReference type="PANTHER" id="PTHR30055">
    <property type="entry name" value="HTH-TYPE TRANSCRIPTIONAL REGULATOR RUTR"/>
    <property type="match status" value="1"/>
</dbReference>
<evidence type="ECO:0000256" key="3">
    <source>
        <dbReference type="ARBA" id="ARBA00023163"/>
    </source>
</evidence>
<proteinExistence type="predicted"/>
<dbReference type="InterPro" id="IPR009057">
    <property type="entry name" value="Homeodomain-like_sf"/>
</dbReference>